<evidence type="ECO:0000259" key="3">
    <source>
        <dbReference type="Pfam" id="PF25917"/>
    </source>
</evidence>
<keyword evidence="2" id="KW-0812">Transmembrane</keyword>
<comment type="caution">
    <text evidence="4">The sequence shown here is derived from an EMBL/GenBank/DDBJ whole genome shotgun (WGS) entry which is preliminary data.</text>
</comment>
<dbReference type="Gene3D" id="2.40.30.170">
    <property type="match status" value="1"/>
</dbReference>
<protein>
    <submittedName>
        <fullName evidence="4">HlyD family secretion protein</fullName>
    </submittedName>
</protein>
<keyword evidence="5" id="KW-1185">Reference proteome</keyword>
<dbReference type="PANTHER" id="PTHR30438:SF2">
    <property type="entry name" value="MEMBRANE PROTEIN"/>
    <property type="match status" value="1"/>
</dbReference>
<keyword evidence="2" id="KW-1133">Transmembrane helix</keyword>
<keyword evidence="2" id="KW-0472">Membrane</keyword>
<dbReference type="EMBL" id="JBHRSP010000015">
    <property type="protein sequence ID" value="MFC3073328.1"/>
    <property type="molecule type" value="Genomic_DNA"/>
</dbReference>
<evidence type="ECO:0000313" key="5">
    <source>
        <dbReference type="Proteomes" id="UP001595377"/>
    </source>
</evidence>
<dbReference type="Gene3D" id="2.40.50.100">
    <property type="match status" value="1"/>
</dbReference>
<dbReference type="RefSeq" id="WP_257311470.1">
    <property type="nucleotide sequence ID" value="NZ_JANFDG010000001.1"/>
</dbReference>
<reference evidence="5" key="1">
    <citation type="journal article" date="2019" name="Int. J. Syst. Evol. Microbiol.">
        <title>The Global Catalogue of Microorganisms (GCM) 10K type strain sequencing project: providing services to taxonomists for standard genome sequencing and annotation.</title>
        <authorList>
            <consortium name="The Broad Institute Genomics Platform"/>
            <consortium name="The Broad Institute Genome Sequencing Center for Infectious Disease"/>
            <person name="Wu L."/>
            <person name="Ma J."/>
        </authorList>
    </citation>
    <scope>NUCLEOTIDE SEQUENCE [LARGE SCALE GENOMIC DNA]</scope>
    <source>
        <strain evidence="5">KCTC 52677</strain>
    </source>
</reference>
<accession>A0ABV7DGE0</accession>
<feature type="domain" description="Multidrug resistance protein MdtA-like barrel-sandwich hybrid" evidence="3">
    <location>
        <begin position="53"/>
        <end position="243"/>
    </location>
</feature>
<organism evidence="4 5">
    <name type="scientific">Shinella pollutisoli</name>
    <dbReference type="NCBI Taxonomy" id="2250594"/>
    <lineage>
        <taxon>Bacteria</taxon>
        <taxon>Pseudomonadati</taxon>
        <taxon>Pseudomonadota</taxon>
        <taxon>Alphaproteobacteria</taxon>
        <taxon>Hyphomicrobiales</taxon>
        <taxon>Rhizobiaceae</taxon>
        <taxon>Shinella</taxon>
    </lineage>
</organism>
<evidence type="ECO:0000313" key="4">
    <source>
        <dbReference type="EMBL" id="MFC3073328.1"/>
    </source>
</evidence>
<name>A0ABV7DGE0_9HYPH</name>
<dbReference type="InterPro" id="IPR058625">
    <property type="entry name" value="MdtA-like_BSH"/>
</dbReference>
<gene>
    <name evidence="4" type="ORF">ACFOHH_09460</name>
</gene>
<proteinExistence type="predicted"/>
<feature type="transmembrane region" description="Helical" evidence="2">
    <location>
        <begin position="7"/>
        <end position="28"/>
    </location>
</feature>
<feature type="coiled-coil region" evidence="1">
    <location>
        <begin position="78"/>
        <end position="147"/>
    </location>
</feature>
<evidence type="ECO:0000256" key="1">
    <source>
        <dbReference type="SAM" id="Coils"/>
    </source>
</evidence>
<sequence>MYQRLKALLTGNWVWLLIVAVAVGGWYLSRTFQPDALPPGIASGNGRIEAVSIDISTRTGGRIIDILVEEGDNVSAGQVLARMDIQQLEAQMREARAQLQRGEIAKTVAESGVSQRESEHAAALAVAAQRKTELEAAERRLRRSQQLADRNAVAQQTLDDDRARTDGARAALDAAHAQVAAAEAGIATARAQIVDAEAAVDAAGATIERIQAEIDDSTLRAPRAGRVQYRVAQPGEVVAGGGRILNLVDLDDVYMTFFLPTVQAGRVALGAEARIVLDTAPGVAIPAEVSFLSDVAQFTPRTVETAEERQDMMFRVRVRVAPELLRRYAEYVKPGLPGVAYVRIDPATEWPEALRSELLK</sequence>
<dbReference type="Gene3D" id="1.10.287.470">
    <property type="entry name" value="Helix hairpin bin"/>
    <property type="match status" value="1"/>
</dbReference>
<evidence type="ECO:0000256" key="2">
    <source>
        <dbReference type="SAM" id="Phobius"/>
    </source>
</evidence>
<dbReference type="SUPFAM" id="SSF111369">
    <property type="entry name" value="HlyD-like secretion proteins"/>
    <property type="match status" value="2"/>
</dbReference>
<dbReference type="PANTHER" id="PTHR30438">
    <property type="entry name" value="36 KDA ANTIGEN-RELATED"/>
    <property type="match status" value="1"/>
</dbReference>
<dbReference type="PRINTS" id="PR01490">
    <property type="entry name" value="RTXTOXIND"/>
</dbReference>
<dbReference type="Pfam" id="PF25917">
    <property type="entry name" value="BSH_RND"/>
    <property type="match status" value="1"/>
</dbReference>
<dbReference type="Proteomes" id="UP001595377">
    <property type="component" value="Unassembled WGS sequence"/>
</dbReference>
<keyword evidence="1" id="KW-0175">Coiled coil</keyword>